<keyword evidence="1" id="KW-1133">Transmembrane helix</keyword>
<keyword evidence="3" id="KW-1185">Reference proteome</keyword>
<dbReference type="AlphaFoldDB" id="A0A411HLJ9"/>
<sequence length="111" mass="12300">MSHEAVQIIVPVTMFLSIAYVFKAVIDARMRSVLLRTGGSEEMLRSILQGEELRRRQASLRWSTILICLAAGFGLIQLFDWHDITPGVIAVLAAATGIGNLAFFLIARRLD</sequence>
<dbReference type="KEGG" id="xbc:ELE36_13475"/>
<gene>
    <name evidence="2" type="ORF">ELE36_13475</name>
</gene>
<feature type="transmembrane region" description="Helical" evidence="1">
    <location>
        <begin position="85"/>
        <end position="107"/>
    </location>
</feature>
<evidence type="ECO:0000313" key="2">
    <source>
        <dbReference type="EMBL" id="QBB71284.1"/>
    </source>
</evidence>
<protein>
    <submittedName>
        <fullName evidence="2">Uncharacterized protein</fullName>
    </submittedName>
</protein>
<organism evidence="2 3">
    <name type="scientific">Pseudolysobacter antarcticus</name>
    <dbReference type="NCBI Taxonomy" id="2511995"/>
    <lineage>
        <taxon>Bacteria</taxon>
        <taxon>Pseudomonadati</taxon>
        <taxon>Pseudomonadota</taxon>
        <taxon>Gammaproteobacteria</taxon>
        <taxon>Lysobacterales</taxon>
        <taxon>Rhodanobacteraceae</taxon>
        <taxon>Pseudolysobacter</taxon>
    </lineage>
</organism>
<evidence type="ECO:0000256" key="1">
    <source>
        <dbReference type="SAM" id="Phobius"/>
    </source>
</evidence>
<dbReference type="EMBL" id="CP035704">
    <property type="protein sequence ID" value="QBB71284.1"/>
    <property type="molecule type" value="Genomic_DNA"/>
</dbReference>
<reference evidence="2 3" key="1">
    <citation type="submission" date="2019-01" db="EMBL/GenBank/DDBJ databases">
        <title>Pseudolysobacter antarctica gen. nov., sp. nov., isolated from Fildes Peninsula, Antarctica.</title>
        <authorList>
            <person name="Wei Z."/>
            <person name="Peng F."/>
        </authorList>
    </citation>
    <scope>NUCLEOTIDE SEQUENCE [LARGE SCALE GENOMIC DNA]</scope>
    <source>
        <strain evidence="2 3">AQ6-296</strain>
    </source>
</reference>
<name>A0A411HLJ9_9GAMM</name>
<dbReference type="RefSeq" id="WP_129834136.1">
    <property type="nucleotide sequence ID" value="NZ_CP035704.1"/>
</dbReference>
<keyword evidence="1" id="KW-0812">Transmembrane</keyword>
<dbReference type="Proteomes" id="UP000291562">
    <property type="component" value="Chromosome"/>
</dbReference>
<keyword evidence="1" id="KW-0472">Membrane</keyword>
<feature type="transmembrane region" description="Helical" evidence="1">
    <location>
        <begin position="6"/>
        <end position="26"/>
    </location>
</feature>
<accession>A0A411HLJ9</accession>
<feature type="transmembrane region" description="Helical" evidence="1">
    <location>
        <begin position="60"/>
        <end position="79"/>
    </location>
</feature>
<proteinExistence type="predicted"/>
<evidence type="ECO:0000313" key="3">
    <source>
        <dbReference type="Proteomes" id="UP000291562"/>
    </source>
</evidence>
<dbReference type="OrthoDB" id="5954762at2"/>